<dbReference type="OrthoDB" id="9931333at2"/>
<comment type="caution">
    <text evidence="1">The sequence shown here is derived from an EMBL/GenBank/DDBJ whole genome shotgun (WGS) entry which is preliminary data.</text>
</comment>
<evidence type="ECO:0000313" key="2">
    <source>
        <dbReference type="Proteomes" id="UP000298337"/>
    </source>
</evidence>
<dbReference type="Proteomes" id="UP000298337">
    <property type="component" value="Unassembled WGS sequence"/>
</dbReference>
<organism evidence="1 2">
    <name type="scientific">Hymenobacter fodinae</name>
    <dbReference type="NCBI Taxonomy" id="2510796"/>
    <lineage>
        <taxon>Bacteria</taxon>
        <taxon>Pseudomonadati</taxon>
        <taxon>Bacteroidota</taxon>
        <taxon>Cytophagia</taxon>
        <taxon>Cytophagales</taxon>
        <taxon>Hymenobacteraceae</taxon>
        <taxon>Hymenobacter</taxon>
    </lineage>
</organism>
<protein>
    <submittedName>
        <fullName evidence="1">Uncharacterized protein</fullName>
    </submittedName>
</protein>
<dbReference type="AlphaFoldDB" id="A0A4Z0PDM9"/>
<reference evidence="1 2" key="1">
    <citation type="submission" date="2019-04" db="EMBL/GenBank/DDBJ databases">
        <authorList>
            <person name="Feng G."/>
            <person name="Zhang J."/>
            <person name="Zhu H."/>
        </authorList>
    </citation>
    <scope>NUCLEOTIDE SEQUENCE [LARGE SCALE GENOMIC DNA]</scope>
    <source>
        <strain evidence="1 2">92R-1</strain>
    </source>
</reference>
<proteinExistence type="predicted"/>
<dbReference type="EMBL" id="SRLA01000001">
    <property type="protein sequence ID" value="TGE09749.1"/>
    <property type="molecule type" value="Genomic_DNA"/>
</dbReference>
<accession>A0A4Z0PDM9</accession>
<keyword evidence="2" id="KW-1185">Reference proteome</keyword>
<name>A0A4Z0PDM9_9BACT</name>
<evidence type="ECO:0000313" key="1">
    <source>
        <dbReference type="EMBL" id="TGE09749.1"/>
    </source>
</evidence>
<dbReference type="RefSeq" id="WP_135430768.1">
    <property type="nucleotide sequence ID" value="NZ_SRLA01000001.1"/>
</dbReference>
<sequence length="80" mass="8953">MPTSTFQNENVNVEVVKQLLLYNQEEQLLAHLYQKLEGLYCPDHGSRPELQLVPEPGGYSVDLLTDCCPAFTALCASKLQ</sequence>
<gene>
    <name evidence="1" type="ORF">EU556_02650</name>
</gene>